<dbReference type="PRINTS" id="PR01434">
    <property type="entry name" value="NADHDHGNASE5"/>
</dbReference>
<dbReference type="AlphaFoldDB" id="A0A235BXS8"/>
<dbReference type="Pfam" id="PF00361">
    <property type="entry name" value="Proton_antipo_M"/>
    <property type="match status" value="1"/>
</dbReference>
<feature type="transmembrane region" description="Helical" evidence="8">
    <location>
        <begin position="292"/>
        <end position="316"/>
    </location>
</feature>
<comment type="caution">
    <text evidence="10">The sequence shown here is derived from an EMBL/GenBank/DDBJ whole genome shotgun (WGS) entry which is preliminary data.</text>
</comment>
<evidence type="ECO:0000256" key="3">
    <source>
        <dbReference type="ARBA" id="ARBA00022692"/>
    </source>
</evidence>
<dbReference type="EMBL" id="NOZP01000018">
    <property type="protein sequence ID" value="OYD17160.1"/>
    <property type="molecule type" value="Genomic_DNA"/>
</dbReference>
<reference evidence="10 11" key="1">
    <citation type="submission" date="2017-07" db="EMBL/GenBank/DDBJ databases">
        <title>Recovery of genomes from metagenomes via a dereplication, aggregation, and scoring strategy.</title>
        <authorList>
            <person name="Sieber C.M."/>
            <person name="Probst A.J."/>
            <person name="Sharrar A."/>
            <person name="Thomas B.C."/>
            <person name="Hess M."/>
            <person name="Tringe S.G."/>
            <person name="Banfield J.F."/>
        </authorList>
    </citation>
    <scope>NUCLEOTIDE SEQUENCE [LARGE SCALE GENOMIC DNA]</scope>
    <source>
        <strain evidence="10">JGI_Cruoil_03_51_56</strain>
    </source>
</reference>
<dbReference type="GO" id="GO:0005886">
    <property type="term" value="C:plasma membrane"/>
    <property type="evidence" value="ECO:0007669"/>
    <property type="project" value="UniProtKB-SubCell"/>
</dbReference>
<keyword evidence="3 7" id="KW-0812">Transmembrane</keyword>
<gene>
    <name evidence="10" type="ORF">CH330_00815</name>
</gene>
<keyword evidence="2" id="KW-1003">Cell membrane</keyword>
<evidence type="ECO:0000256" key="2">
    <source>
        <dbReference type="ARBA" id="ARBA00022475"/>
    </source>
</evidence>
<evidence type="ECO:0000256" key="6">
    <source>
        <dbReference type="ARBA" id="ARBA00023136"/>
    </source>
</evidence>
<dbReference type="GO" id="GO:0016491">
    <property type="term" value="F:oxidoreductase activity"/>
    <property type="evidence" value="ECO:0007669"/>
    <property type="project" value="UniProtKB-KW"/>
</dbReference>
<protein>
    <recommendedName>
        <fullName evidence="9">NADH:quinone oxidoreductase/Mrp antiporter transmembrane domain-containing protein</fullName>
    </recommendedName>
</protein>
<dbReference type="InterPro" id="IPR052175">
    <property type="entry name" value="ComplexI-like_HydComp"/>
</dbReference>
<feature type="transmembrane region" description="Helical" evidence="8">
    <location>
        <begin position="123"/>
        <end position="140"/>
    </location>
</feature>
<keyword evidence="6 8" id="KW-0472">Membrane</keyword>
<keyword evidence="5" id="KW-0560">Oxidoreductase</keyword>
<evidence type="ECO:0000256" key="1">
    <source>
        <dbReference type="ARBA" id="ARBA00004651"/>
    </source>
</evidence>
<dbReference type="InterPro" id="IPR001750">
    <property type="entry name" value="ND/Mrp_TM"/>
</dbReference>
<feature type="transmembrane region" description="Helical" evidence="8">
    <location>
        <begin position="226"/>
        <end position="251"/>
    </location>
</feature>
<evidence type="ECO:0000256" key="7">
    <source>
        <dbReference type="RuleBase" id="RU000320"/>
    </source>
</evidence>
<feature type="transmembrane region" description="Helical" evidence="8">
    <location>
        <begin position="24"/>
        <end position="41"/>
    </location>
</feature>
<evidence type="ECO:0000256" key="8">
    <source>
        <dbReference type="SAM" id="Phobius"/>
    </source>
</evidence>
<dbReference type="PANTHER" id="PTHR42682">
    <property type="entry name" value="HYDROGENASE-4 COMPONENT F"/>
    <property type="match status" value="1"/>
</dbReference>
<feature type="transmembrane region" description="Helical" evidence="8">
    <location>
        <begin position="440"/>
        <end position="462"/>
    </location>
</feature>
<feature type="transmembrane region" description="Helical" evidence="8">
    <location>
        <begin position="257"/>
        <end position="280"/>
    </location>
</feature>
<feature type="transmembrane region" description="Helical" evidence="8">
    <location>
        <begin position="398"/>
        <end position="419"/>
    </location>
</feature>
<evidence type="ECO:0000256" key="5">
    <source>
        <dbReference type="ARBA" id="ARBA00023002"/>
    </source>
</evidence>
<keyword evidence="4 8" id="KW-1133">Transmembrane helix</keyword>
<feature type="domain" description="NADH:quinone oxidoreductase/Mrp antiporter transmembrane" evidence="9">
    <location>
        <begin position="116"/>
        <end position="391"/>
    </location>
</feature>
<evidence type="ECO:0000313" key="10">
    <source>
        <dbReference type="EMBL" id="OYD17160.1"/>
    </source>
</evidence>
<sequence length="584" mass="63457">MLMLLIPVFTGLLGYAIGRLRNEFSFIGIVLNLYYAVRLFFRSRQDIVIYKLADVARIPVFFRLDKLSGSILLFVAATGILVILFSFRYMKNWKGTRGYYLYMLLVLSGANGVLLAGNLPVMFFFWGALLVVLYGMLLIGRSGADKTACKAVVVLGLSDFVMLLGIAILVIKNGWIDLAPRVPMGLYDPMMVAAFVLIVVGALAKAGSMPLHTWIPEASRTAPATVMALIPASLCGLLGIYLLIRLSVYVFNIGSNMVLQNVLMAIGAVTVVAAVMMALVQHRVMKILAFDMISQVGYVLIGIGTGTPIGIAGGLFCMLNNSVYGAGLFLSAGSVEYWSKSDEVDKLGGLARQMPVTFASFLVFALAIAGVPPLNGFFSKWMVYQGVINIGGSGNRLFPFFLVAAMLGSVLTLASFLKLTHTIFLGRGPKSLAKAREGSFTMWLPTAVLAIICIVYGVFAYQVPLPDFIYPSLPFCVEPFGIWQPVLTTLLILISLGIGALIYLFGTARKPIEVRAFVGGEKIAESEEGRVTGAALYSSLKRLPVISWLLRLGAAGAFDLYNWLMKLLVRCRCVQDIKDDKRAG</sequence>
<accession>A0A235BXS8</accession>
<comment type="subcellular location">
    <subcellularLocation>
        <location evidence="1">Cell membrane</location>
        <topology evidence="1">Multi-pass membrane protein</topology>
    </subcellularLocation>
    <subcellularLocation>
        <location evidence="7">Membrane</location>
        <topology evidence="7">Multi-pass membrane protein</topology>
    </subcellularLocation>
</comment>
<feature type="transmembrane region" description="Helical" evidence="8">
    <location>
        <begin position="152"/>
        <end position="171"/>
    </location>
</feature>
<dbReference type="PANTHER" id="PTHR42682:SF4">
    <property type="entry name" value="NADH-UBIQUINONE_PLASTOQUINONE"/>
    <property type="match status" value="1"/>
</dbReference>
<name>A0A235BXS8_UNCW3</name>
<feature type="transmembrane region" description="Helical" evidence="8">
    <location>
        <begin position="70"/>
        <end position="87"/>
    </location>
</feature>
<evidence type="ECO:0000259" key="9">
    <source>
        <dbReference type="Pfam" id="PF00361"/>
    </source>
</evidence>
<feature type="transmembrane region" description="Helical" evidence="8">
    <location>
        <begin position="191"/>
        <end position="214"/>
    </location>
</feature>
<evidence type="ECO:0000313" key="11">
    <source>
        <dbReference type="Proteomes" id="UP000215559"/>
    </source>
</evidence>
<feature type="transmembrane region" description="Helical" evidence="8">
    <location>
        <begin position="358"/>
        <end position="378"/>
    </location>
</feature>
<feature type="transmembrane region" description="Helical" evidence="8">
    <location>
        <begin position="99"/>
        <end position="117"/>
    </location>
</feature>
<evidence type="ECO:0000256" key="4">
    <source>
        <dbReference type="ARBA" id="ARBA00022989"/>
    </source>
</evidence>
<feature type="transmembrane region" description="Helical" evidence="8">
    <location>
        <begin position="482"/>
        <end position="505"/>
    </location>
</feature>
<proteinExistence type="predicted"/>
<organism evidence="10 11">
    <name type="scientific">candidate division WOR-3 bacterium JGI_Cruoil_03_51_56</name>
    <dbReference type="NCBI Taxonomy" id="1973747"/>
    <lineage>
        <taxon>Bacteria</taxon>
        <taxon>Bacteria division WOR-3</taxon>
    </lineage>
</organism>
<dbReference type="Proteomes" id="UP000215559">
    <property type="component" value="Unassembled WGS sequence"/>
</dbReference>